<dbReference type="Proteomes" id="UP001060085">
    <property type="component" value="Linkage Group LG05"/>
</dbReference>
<dbReference type="EMBL" id="CM044705">
    <property type="protein sequence ID" value="KAI5663365.1"/>
    <property type="molecule type" value="Genomic_DNA"/>
</dbReference>
<sequence length="118" mass="13615">MEAINPVRVMLFWDSKIARDVYGPYFTGTIRKSWTLPTNRIISHAELSVSITHDTNTINMTKHVTTVIQMVSDEPSMLYPTVDDNDDENNHSTKKILYLVNQNQTIIMTLKKKSYKLP</sequence>
<name>A0ACC0ASV7_CATRO</name>
<accession>A0ACC0ASV7</accession>
<organism evidence="1 2">
    <name type="scientific">Catharanthus roseus</name>
    <name type="common">Madagascar periwinkle</name>
    <name type="synonym">Vinca rosea</name>
    <dbReference type="NCBI Taxonomy" id="4058"/>
    <lineage>
        <taxon>Eukaryota</taxon>
        <taxon>Viridiplantae</taxon>
        <taxon>Streptophyta</taxon>
        <taxon>Embryophyta</taxon>
        <taxon>Tracheophyta</taxon>
        <taxon>Spermatophyta</taxon>
        <taxon>Magnoliopsida</taxon>
        <taxon>eudicotyledons</taxon>
        <taxon>Gunneridae</taxon>
        <taxon>Pentapetalae</taxon>
        <taxon>asterids</taxon>
        <taxon>lamiids</taxon>
        <taxon>Gentianales</taxon>
        <taxon>Apocynaceae</taxon>
        <taxon>Rauvolfioideae</taxon>
        <taxon>Vinceae</taxon>
        <taxon>Catharanthinae</taxon>
        <taxon>Catharanthus</taxon>
    </lineage>
</organism>
<evidence type="ECO:0000313" key="2">
    <source>
        <dbReference type="Proteomes" id="UP001060085"/>
    </source>
</evidence>
<evidence type="ECO:0000313" key="1">
    <source>
        <dbReference type="EMBL" id="KAI5663365.1"/>
    </source>
</evidence>
<reference evidence="2" key="1">
    <citation type="journal article" date="2023" name="Nat. Plants">
        <title>Single-cell RNA sequencing provides a high-resolution roadmap for understanding the multicellular compartmentation of specialized metabolism.</title>
        <authorList>
            <person name="Sun S."/>
            <person name="Shen X."/>
            <person name="Li Y."/>
            <person name="Li Y."/>
            <person name="Wang S."/>
            <person name="Li R."/>
            <person name="Zhang H."/>
            <person name="Shen G."/>
            <person name="Guo B."/>
            <person name="Wei J."/>
            <person name="Xu J."/>
            <person name="St-Pierre B."/>
            <person name="Chen S."/>
            <person name="Sun C."/>
        </authorList>
    </citation>
    <scope>NUCLEOTIDE SEQUENCE [LARGE SCALE GENOMIC DNA]</scope>
</reference>
<proteinExistence type="predicted"/>
<gene>
    <name evidence="1" type="ORF">M9H77_22688</name>
</gene>
<comment type="caution">
    <text evidence="1">The sequence shown here is derived from an EMBL/GenBank/DDBJ whole genome shotgun (WGS) entry which is preliminary data.</text>
</comment>
<keyword evidence="2" id="KW-1185">Reference proteome</keyword>
<protein>
    <submittedName>
        <fullName evidence="1">Uncharacterized protein</fullName>
    </submittedName>
</protein>